<dbReference type="CDD" id="cd12148">
    <property type="entry name" value="fungal_TF_MHR"/>
    <property type="match status" value="1"/>
</dbReference>
<reference evidence="7 8" key="1">
    <citation type="journal article" date="2016" name="Environ. Microbiol.">
        <title>Effector profiles distinguish formae speciales of Fusarium oxysporum.</title>
        <authorList>
            <person name="van Dam P."/>
            <person name="Fokkens L."/>
            <person name="Schmidt S.M."/>
            <person name="Linmans J.H."/>
            <person name="Kistler H.C."/>
            <person name="Ma L.J."/>
            <person name="Rep M."/>
        </authorList>
    </citation>
    <scope>NUCLEOTIDE SEQUENCE [LARGE SCALE GENOMIC DNA]</scope>
    <source>
        <strain evidence="7 8">Forc016</strain>
    </source>
</reference>
<keyword evidence="5" id="KW-0539">Nucleus</keyword>
<dbReference type="Proteomes" id="UP000219602">
    <property type="component" value="Chromosome 5"/>
</dbReference>
<dbReference type="Pfam" id="PF04082">
    <property type="entry name" value="Fungal_trans"/>
    <property type="match status" value="1"/>
</dbReference>
<dbReference type="GO" id="GO:0008270">
    <property type="term" value="F:zinc ion binding"/>
    <property type="evidence" value="ECO:0007669"/>
    <property type="project" value="InterPro"/>
</dbReference>
<evidence type="ECO:0000256" key="4">
    <source>
        <dbReference type="ARBA" id="ARBA00023163"/>
    </source>
</evidence>
<dbReference type="AlphaFoldDB" id="A0A2H3HGA9"/>
<evidence type="ECO:0000256" key="5">
    <source>
        <dbReference type="ARBA" id="ARBA00023242"/>
    </source>
</evidence>
<name>A0A2H3HGA9_FUSOX</name>
<gene>
    <name evidence="7" type="ORF">AU210_007173</name>
</gene>
<dbReference type="InterPro" id="IPR007219">
    <property type="entry name" value="XnlR_reg_dom"/>
</dbReference>
<dbReference type="STRING" id="327505.A0A2H3HGA9"/>
<evidence type="ECO:0000313" key="8">
    <source>
        <dbReference type="Proteomes" id="UP000219602"/>
    </source>
</evidence>
<evidence type="ECO:0000256" key="2">
    <source>
        <dbReference type="ARBA" id="ARBA00022723"/>
    </source>
</evidence>
<evidence type="ECO:0000256" key="1">
    <source>
        <dbReference type="ARBA" id="ARBA00004123"/>
    </source>
</evidence>
<comment type="subcellular location">
    <subcellularLocation>
        <location evidence="1">Nucleus</location>
    </subcellularLocation>
</comment>
<feature type="domain" description="Xylanolytic transcriptional activator regulatory" evidence="6">
    <location>
        <begin position="244"/>
        <end position="327"/>
    </location>
</feature>
<comment type="caution">
    <text evidence="7">The sequence shown here is derived from an EMBL/GenBank/DDBJ whole genome shotgun (WGS) entry which is preliminary data.</text>
</comment>
<dbReference type="SUPFAM" id="SSF48403">
    <property type="entry name" value="Ankyrin repeat"/>
    <property type="match status" value="1"/>
</dbReference>
<keyword evidence="4" id="KW-0804">Transcription</keyword>
<dbReference type="EMBL" id="MABQ02000004">
    <property type="protein sequence ID" value="PCD38708.1"/>
    <property type="molecule type" value="Genomic_DNA"/>
</dbReference>
<evidence type="ECO:0000313" key="7">
    <source>
        <dbReference type="EMBL" id="PCD38708.1"/>
    </source>
</evidence>
<dbReference type="GO" id="GO:0005634">
    <property type="term" value="C:nucleus"/>
    <property type="evidence" value="ECO:0007669"/>
    <property type="project" value="UniProtKB-SubCell"/>
</dbReference>
<dbReference type="GO" id="GO:0003677">
    <property type="term" value="F:DNA binding"/>
    <property type="evidence" value="ECO:0007669"/>
    <property type="project" value="InterPro"/>
</dbReference>
<organism evidence="7 8">
    <name type="scientific">Fusarium oxysporum f. sp. radicis-cucumerinum</name>
    <dbReference type="NCBI Taxonomy" id="327505"/>
    <lineage>
        <taxon>Eukaryota</taxon>
        <taxon>Fungi</taxon>
        <taxon>Dikarya</taxon>
        <taxon>Ascomycota</taxon>
        <taxon>Pezizomycotina</taxon>
        <taxon>Sordariomycetes</taxon>
        <taxon>Hypocreomycetidae</taxon>
        <taxon>Hypocreales</taxon>
        <taxon>Nectriaceae</taxon>
        <taxon>Fusarium</taxon>
        <taxon>Fusarium oxysporum species complex</taxon>
    </lineage>
</organism>
<protein>
    <recommendedName>
        <fullName evidence="6">Xylanolytic transcriptional activator regulatory domain-containing protein</fullName>
    </recommendedName>
</protein>
<evidence type="ECO:0000259" key="6">
    <source>
        <dbReference type="SMART" id="SM00906"/>
    </source>
</evidence>
<dbReference type="Gene3D" id="1.25.40.20">
    <property type="entry name" value="Ankyrin repeat-containing domain"/>
    <property type="match status" value="1"/>
</dbReference>
<dbReference type="PANTHER" id="PTHR47338">
    <property type="entry name" value="ZN(II)2CYS6 TRANSCRIPTION FACTOR (EUROFUNG)-RELATED"/>
    <property type="match status" value="1"/>
</dbReference>
<proteinExistence type="predicted"/>
<evidence type="ECO:0000256" key="3">
    <source>
        <dbReference type="ARBA" id="ARBA00023015"/>
    </source>
</evidence>
<dbReference type="SMART" id="SM00906">
    <property type="entry name" value="Fungal_trans"/>
    <property type="match status" value="1"/>
</dbReference>
<dbReference type="InterPro" id="IPR050815">
    <property type="entry name" value="TF_fung"/>
</dbReference>
<dbReference type="GO" id="GO:0000981">
    <property type="term" value="F:DNA-binding transcription factor activity, RNA polymerase II-specific"/>
    <property type="evidence" value="ECO:0007669"/>
    <property type="project" value="InterPro"/>
</dbReference>
<sequence length="602" mass="66796">MVIRLLAAISEKPGLQDELDRALFFAIRHGHQQTVDALLGLGANPGREMISNGLHGAASRGWKDEMCYYVKEYNVPVDVPDESFMTSVMYVIAGVPPPYDSDAIDCLFELGADATAEIGDYGWTYAEYALAMGKKDLSRRLATVAEAELDRQLELEHRLKATREEGYQSFRPFEASDNQLAETGRFEQLPHQEIIEELSVEESIHNTLAKVHQGEGEYFITLAHAQCCILMSHFEVHNMWFSRSSMSTSKSVRLAQILGLYQLDSNSNWNRSATLPPPKDWCEQEERRRTLWAIFCGDKNTSGTTGWPSLMDVKRISTLLPASEEAFHFGIEEPSTTLSQVLSSDNSHCSLFACRVITTHLFHECLDHTYQEHQDPDPTDIRNSHFWKRHQDLYNGLATAFITLPDTLRGSHNQEAMALNLQLHTASICIHRVGAAQARKHNIPIEILSGTQARLLPAADAIFGIVASLADVSAMFLNPLVAFAAYMATNVFLEDYIASQNRDSEIKMTALMDLMITIGHENPVTASAAVQMAHELRKTGIDASAVDKVQDLMAKMDLKGPLMGQQGRVEGSVVFCPFEAPSGPAPPGVPSEFLRNNLGGMP</sequence>
<dbReference type="InterPro" id="IPR036770">
    <property type="entry name" value="Ankyrin_rpt-contain_sf"/>
</dbReference>
<accession>A0A2H3HGA9</accession>
<keyword evidence="3" id="KW-0805">Transcription regulation</keyword>
<dbReference type="GO" id="GO:0006351">
    <property type="term" value="P:DNA-templated transcription"/>
    <property type="evidence" value="ECO:0007669"/>
    <property type="project" value="InterPro"/>
</dbReference>
<dbReference type="PANTHER" id="PTHR47338:SF10">
    <property type="entry name" value="TRANSCRIPTION FACTOR DOMAIN-CONTAINING PROTEIN-RELATED"/>
    <property type="match status" value="1"/>
</dbReference>
<reference evidence="7 8" key="2">
    <citation type="journal article" date="2017" name="Sci. Rep.">
        <title>A mobile pathogenicity chromosome in Fusarium oxysporum for infection of multiple cucurbit species.</title>
        <authorList>
            <person name="van Dam P."/>
            <person name="Fokkens L."/>
            <person name="Ayukawa Y."/>
            <person name="van der Gragt M."/>
            <person name="Ter Horst A."/>
            <person name="Brankovics B."/>
            <person name="Houterman P.M."/>
            <person name="Arie T."/>
            <person name="Rep M."/>
        </authorList>
    </citation>
    <scope>NUCLEOTIDE SEQUENCE [LARGE SCALE GENOMIC DNA]</scope>
    <source>
        <strain evidence="7 8">Forc016</strain>
    </source>
</reference>
<keyword evidence="2" id="KW-0479">Metal-binding</keyword>